<gene>
    <name evidence="9" type="ORF">GCM10011273_25550</name>
</gene>
<dbReference type="Proteomes" id="UP000662572">
    <property type="component" value="Unassembled WGS sequence"/>
</dbReference>
<keyword evidence="5 7" id="KW-1133">Transmembrane helix</keyword>
<protein>
    <submittedName>
        <fullName evidence="9">Membrane protein</fullName>
    </submittedName>
</protein>
<evidence type="ECO:0000256" key="5">
    <source>
        <dbReference type="ARBA" id="ARBA00022989"/>
    </source>
</evidence>
<feature type="transmembrane region" description="Helical" evidence="7">
    <location>
        <begin position="155"/>
        <end position="174"/>
    </location>
</feature>
<organism evidence="9 10">
    <name type="scientific">Asticcacaulis endophyticus</name>
    <dbReference type="NCBI Taxonomy" id="1395890"/>
    <lineage>
        <taxon>Bacteria</taxon>
        <taxon>Pseudomonadati</taxon>
        <taxon>Pseudomonadota</taxon>
        <taxon>Alphaproteobacteria</taxon>
        <taxon>Caulobacterales</taxon>
        <taxon>Caulobacteraceae</taxon>
        <taxon>Asticcacaulis</taxon>
    </lineage>
</organism>
<name>A0A918QAC8_9CAUL</name>
<reference evidence="9" key="2">
    <citation type="submission" date="2020-09" db="EMBL/GenBank/DDBJ databases">
        <authorList>
            <person name="Sun Q."/>
            <person name="Kim S."/>
        </authorList>
    </citation>
    <scope>NUCLEOTIDE SEQUENCE</scope>
    <source>
        <strain evidence="9">KCTC 32296</strain>
    </source>
</reference>
<feature type="domain" description="Glycine transporter" evidence="8">
    <location>
        <begin position="12"/>
        <end position="86"/>
    </location>
</feature>
<reference evidence="9" key="1">
    <citation type="journal article" date="2014" name="Int. J. Syst. Evol. Microbiol.">
        <title>Complete genome sequence of Corynebacterium casei LMG S-19264T (=DSM 44701T), isolated from a smear-ripened cheese.</title>
        <authorList>
            <consortium name="US DOE Joint Genome Institute (JGI-PGF)"/>
            <person name="Walter F."/>
            <person name="Albersmeier A."/>
            <person name="Kalinowski J."/>
            <person name="Ruckert C."/>
        </authorList>
    </citation>
    <scope>NUCLEOTIDE SEQUENCE</scope>
    <source>
        <strain evidence="9">KCTC 32296</strain>
    </source>
</reference>
<feature type="transmembrane region" description="Helical" evidence="7">
    <location>
        <begin position="95"/>
        <end position="116"/>
    </location>
</feature>
<evidence type="ECO:0000256" key="2">
    <source>
        <dbReference type="ARBA" id="ARBA00008193"/>
    </source>
</evidence>
<dbReference type="AlphaFoldDB" id="A0A918QAC8"/>
<accession>A0A918QAC8</accession>
<dbReference type="PANTHER" id="PTHR30506">
    <property type="entry name" value="INNER MEMBRANE PROTEIN"/>
    <property type="match status" value="1"/>
</dbReference>
<feature type="transmembrane region" description="Helical" evidence="7">
    <location>
        <begin position="12"/>
        <end position="29"/>
    </location>
</feature>
<evidence type="ECO:0000256" key="6">
    <source>
        <dbReference type="ARBA" id="ARBA00023136"/>
    </source>
</evidence>
<keyword evidence="4 7" id="KW-0812">Transmembrane</keyword>
<evidence type="ECO:0000256" key="1">
    <source>
        <dbReference type="ARBA" id="ARBA00004651"/>
    </source>
</evidence>
<dbReference type="PANTHER" id="PTHR30506:SF3">
    <property type="entry name" value="UPF0126 INNER MEMBRANE PROTEIN YADS-RELATED"/>
    <property type="match status" value="1"/>
</dbReference>
<evidence type="ECO:0000313" key="10">
    <source>
        <dbReference type="Proteomes" id="UP000662572"/>
    </source>
</evidence>
<proteinExistence type="inferred from homology"/>
<keyword evidence="10" id="KW-1185">Reference proteome</keyword>
<evidence type="ECO:0000256" key="3">
    <source>
        <dbReference type="ARBA" id="ARBA00022475"/>
    </source>
</evidence>
<feature type="transmembrane region" description="Helical" evidence="7">
    <location>
        <begin position="122"/>
        <end position="143"/>
    </location>
</feature>
<feature type="transmembrane region" description="Helical" evidence="7">
    <location>
        <begin position="65"/>
        <end position="86"/>
    </location>
</feature>
<comment type="subcellular location">
    <subcellularLocation>
        <location evidence="1">Cell membrane</location>
        <topology evidence="1">Multi-pass membrane protein</topology>
    </subcellularLocation>
</comment>
<feature type="transmembrane region" description="Helical" evidence="7">
    <location>
        <begin position="36"/>
        <end position="53"/>
    </location>
</feature>
<dbReference type="InterPro" id="IPR005115">
    <property type="entry name" value="Gly_transporter"/>
</dbReference>
<keyword evidence="6 7" id="KW-0472">Membrane</keyword>
<feature type="domain" description="Glycine transporter" evidence="8">
    <location>
        <begin position="97"/>
        <end position="170"/>
    </location>
</feature>
<evidence type="ECO:0000259" key="8">
    <source>
        <dbReference type="Pfam" id="PF03458"/>
    </source>
</evidence>
<dbReference type="RefSeq" id="WP_189487179.1">
    <property type="nucleotide sequence ID" value="NZ_BMZB01000003.1"/>
</dbReference>
<comment type="caution">
    <text evidence="9">The sequence shown here is derived from an EMBL/GenBank/DDBJ whole genome shotgun (WGS) entry which is preliminary data.</text>
</comment>
<feature type="transmembrane region" description="Helical" evidence="7">
    <location>
        <begin position="180"/>
        <end position="203"/>
    </location>
</feature>
<dbReference type="Pfam" id="PF03458">
    <property type="entry name" value="Gly_transporter"/>
    <property type="match status" value="2"/>
</dbReference>
<comment type="similarity">
    <text evidence="2">Belongs to the UPF0126 family.</text>
</comment>
<keyword evidence="3" id="KW-1003">Cell membrane</keyword>
<sequence>MLDQIIDPVVHWLNLAGTVVFAVSGGLVAARKNLDIISFILIGTITAIGGGTLRDLMLGIGPVGWVGAPHILWICIISAVLTYFAAHLIELRQRWLLWADAAGLALFAVVGAEVALSNGTSGMVAIGMGVVTATFGGIIRDVLCQETSLVLQQEIYATAAVIGAGSYVLMTDWLHIDRPLAVAVAFGAGFIIRALAIVFRLSLPGYSRKNSISGT</sequence>
<evidence type="ECO:0000256" key="4">
    <source>
        <dbReference type="ARBA" id="ARBA00022692"/>
    </source>
</evidence>
<dbReference type="GO" id="GO:0005886">
    <property type="term" value="C:plasma membrane"/>
    <property type="evidence" value="ECO:0007669"/>
    <property type="project" value="UniProtKB-SubCell"/>
</dbReference>
<evidence type="ECO:0000256" key="7">
    <source>
        <dbReference type="SAM" id="Phobius"/>
    </source>
</evidence>
<dbReference type="EMBL" id="BMZB01000003">
    <property type="protein sequence ID" value="GGZ37944.1"/>
    <property type="molecule type" value="Genomic_DNA"/>
</dbReference>
<evidence type="ECO:0000313" key="9">
    <source>
        <dbReference type="EMBL" id="GGZ37944.1"/>
    </source>
</evidence>